<sequence>MKIQISGHHVEVTASVRAHVEEKFSKIIKHFPGLIGFDVIIAKEHGLHQVDIRTNYEGVAVAASGTDEVMYPAIMVAVKKLETALKHRKGQLKADLHEKPQCTTPPIAHEIIQEMDLSK</sequence>
<keyword evidence="1" id="KW-0810">Translation regulation</keyword>
<evidence type="ECO:0000313" key="7">
    <source>
        <dbReference type="Proteomes" id="UP000294832"/>
    </source>
</evidence>
<keyword evidence="7" id="KW-1185">Reference proteome</keyword>
<dbReference type="GO" id="GO:0045900">
    <property type="term" value="P:negative regulation of translational elongation"/>
    <property type="evidence" value="ECO:0007669"/>
    <property type="project" value="TreeGrafter"/>
</dbReference>
<dbReference type="Proteomes" id="UP000294832">
    <property type="component" value="Unassembled WGS sequence"/>
</dbReference>
<keyword evidence="6" id="KW-0689">Ribosomal protein</keyword>
<evidence type="ECO:0000256" key="5">
    <source>
        <dbReference type="ARBA" id="ARBA00041319"/>
    </source>
</evidence>
<dbReference type="PANTHER" id="PTHR33231:SF1">
    <property type="entry name" value="30S RIBOSOMAL PROTEIN"/>
    <property type="match status" value="1"/>
</dbReference>
<dbReference type="PANTHER" id="PTHR33231">
    <property type="entry name" value="30S RIBOSOMAL PROTEIN"/>
    <property type="match status" value="1"/>
</dbReference>
<gene>
    <name evidence="6" type="ORF">EDC91_12229</name>
</gene>
<evidence type="ECO:0000256" key="4">
    <source>
        <dbReference type="ARBA" id="ARBA00041148"/>
    </source>
</evidence>
<organism evidence="6 7">
    <name type="scientific">Shewanella fodinae</name>
    <dbReference type="NCBI Taxonomy" id="552357"/>
    <lineage>
        <taxon>Bacteria</taxon>
        <taxon>Pseudomonadati</taxon>
        <taxon>Pseudomonadota</taxon>
        <taxon>Gammaproteobacteria</taxon>
        <taxon>Alteromonadales</taxon>
        <taxon>Shewanellaceae</taxon>
        <taxon>Shewanella</taxon>
    </lineage>
</organism>
<comment type="subunit">
    <text evidence="3">Associates exclusively with 100S ribosomes, which are dimers of 70S ribosomes.</text>
</comment>
<evidence type="ECO:0000256" key="2">
    <source>
        <dbReference type="ARBA" id="ARBA00038434"/>
    </source>
</evidence>
<dbReference type="AlphaFoldDB" id="A0A4R2F5I9"/>
<dbReference type="InterPro" id="IPR003489">
    <property type="entry name" value="RHF/RaiA"/>
</dbReference>
<dbReference type="GO" id="GO:0043024">
    <property type="term" value="F:ribosomal small subunit binding"/>
    <property type="evidence" value="ECO:0007669"/>
    <property type="project" value="TreeGrafter"/>
</dbReference>
<dbReference type="CDD" id="cd00552">
    <property type="entry name" value="RaiA"/>
    <property type="match status" value="1"/>
</dbReference>
<dbReference type="SUPFAM" id="SSF69754">
    <property type="entry name" value="Ribosome binding protein Y (YfiA homologue)"/>
    <property type="match status" value="1"/>
</dbReference>
<dbReference type="InterPro" id="IPR050574">
    <property type="entry name" value="HPF/YfiA_ribosome-assoc"/>
</dbReference>
<protein>
    <recommendedName>
        <fullName evidence="4">Ribosome hibernation promoting factor</fullName>
    </recommendedName>
    <alternativeName>
        <fullName evidence="5">Hibernation factor HPF</fullName>
    </alternativeName>
</protein>
<evidence type="ECO:0000256" key="3">
    <source>
        <dbReference type="ARBA" id="ARBA00038695"/>
    </source>
</evidence>
<dbReference type="InterPro" id="IPR036567">
    <property type="entry name" value="RHF-like"/>
</dbReference>
<comment type="similarity">
    <text evidence="2">Belongs to the HPF/YfiA ribosome-associated protein family. Short HPF subfamily.</text>
</comment>
<evidence type="ECO:0000313" key="6">
    <source>
        <dbReference type="EMBL" id="TCN81700.1"/>
    </source>
</evidence>
<dbReference type="OrthoDB" id="9795119at2"/>
<name>A0A4R2F5I9_9GAMM</name>
<dbReference type="Pfam" id="PF02482">
    <property type="entry name" value="Ribosomal_S30AE"/>
    <property type="match status" value="1"/>
</dbReference>
<keyword evidence="6" id="KW-0687">Ribonucleoprotein</keyword>
<reference evidence="6 7" key="1">
    <citation type="submission" date="2019-03" db="EMBL/GenBank/DDBJ databases">
        <title>Freshwater and sediment microbial communities from various areas in North America, analyzing microbe dynamics in response to fracking.</title>
        <authorList>
            <person name="Lamendella R."/>
        </authorList>
    </citation>
    <scope>NUCLEOTIDE SEQUENCE [LARGE SCALE GENOMIC DNA]</scope>
    <source>
        <strain evidence="6 7">74A</strain>
    </source>
</reference>
<dbReference type="EMBL" id="SLWF01000022">
    <property type="protein sequence ID" value="TCN81700.1"/>
    <property type="molecule type" value="Genomic_DNA"/>
</dbReference>
<evidence type="ECO:0000256" key="1">
    <source>
        <dbReference type="ARBA" id="ARBA00022845"/>
    </source>
</evidence>
<dbReference type="GO" id="GO:0022627">
    <property type="term" value="C:cytosolic small ribosomal subunit"/>
    <property type="evidence" value="ECO:0007669"/>
    <property type="project" value="TreeGrafter"/>
</dbReference>
<dbReference type="RefSeq" id="WP_133039675.1">
    <property type="nucleotide sequence ID" value="NZ_SLWF01000022.1"/>
</dbReference>
<dbReference type="NCBIfam" id="TIGR00741">
    <property type="entry name" value="yfiA"/>
    <property type="match status" value="1"/>
</dbReference>
<accession>A0A4R2F5I9</accession>
<comment type="caution">
    <text evidence="6">The sequence shown here is derived from an EMBL/GenBank/DDBJ whole genome shotgun (WGS) entry which is preliminary data.</text>
</comment>
<proteinExistence type="inferred from homology"/>
<dbReference type="Gene3D" id="3.30.160.100">
    <property type="entry name" value="Ribosome hibernation promotion factor-like"/>
    <property type="match status" value="1"/>
</dbReference>